<dbReference type="Proteomes" id="UP000266673">
    <property type="component" value="Unassembled WGS sequence"/>
</dbReference>
<dbReference type="EMBL" id="QKWP01000708">
    <property type="protein sequence ID" value="RIB16010.1"/>
    <property type="molecule type" value="Genomic_DNA"/>
</dbReference>
<evidence type="ECO:0000313" key="8">
    <source>
        <dbReference type="Proteomes" id="UP000266673"/>
    </source>
</evidence>
<gene>
    <name evidence="7" type="ORF">C2G38_2143305</name>
</gene>
<evidence type="ECO:0000256" key="5">
    <source>
        <dbReference type="ARBA" id="ARBA00038966"/>
    </source>
</evidence>
<feature type="region of interest" description="Disordered" evidence="6">
    <location>
        <begin position="62"/>
        <end position="87"/>
    </location>
</feature>
<dbReference type="STRING" id="44941.A0A397V0K2"/>
<evidence type="ECO:0000256" key="4">
    <source>
        <dbReference type="ARBA" id="ARBA00036539"/>
    </source>
</evidence>
<evidence type="ECO:0000256" key="6">
    <source>
        <dbReference type="SAM" id="MobiDB-lite"/>
    </source>
</evidence>
<dbReference type="GO" id="GO:0005524">
    <property type="term" value="F:ATP binding"/>
    <property type="evidence" value="ECO:0007669"/>
    <property type="project" value="UniProtKB-KW"/>
</dbReference>
<comment type="similarity">
    <text evidence="1">Belongs to the 5-formyltetrahydrofolate cyclo-ligase family.</text>
</comment>
<evidence type="ECO:0000256" key="3">
    <source>
        <dbReference type="ARBA" id="ARBA00022840"/>
    </source>
</evidence>
<dbReference type="AlphaFoldDB" id="A0A397V0K2"/>
<dbReference type="SUPFAM" id="SSF100950">
    <property type="entry name" value="NagB/RpiA/CoA transferase-like"/>
    <property type="match status" value="1"/>
</dbReference>
<dbReference type="GO" id="GO:0009396">
    <property type="term" value="P:folic acid-containing compound biosynthetic process"/>
    <property type="evidence" value="ECO:0007669"/>
    <property type="project" value="TreeGrafter"/>
</dbReference>
<evidence type="ECO:0000256" key="2">
    <source>
        <dbReference type="ARBA" id="ARBA00022741"/>
    </source>
</evidence>
<evidence type="ECO:0000256" key="1">
    <source>
        <dbReference type="ARBA" id="ARBA00010638"/>
    </source>
</evidence>
<feature type="compositionally biased region" description="Basic and acidic residues" evidence="6">
    <location>
        <begin position="62"/>
        <end position="79"/>
    </location>
</feature>
<reference evidence="7 8" key="1">
    <citation type="submission" date="2018-06" db="EMBL/GenBank/DDBJ databases">
        <title>Comparative genomics reveals the genomic features of Rhizophagus irregularis, R. cerebriforme, R. diaphanum and Gigaspora rosea, and their symbiotic lifestyle signature.</title>
        <authorList>
            <person name="Morin E."/>
            <person name="San Clemente H."/>
            <person name="Chen E.C.H."/>
            <person name="De La Providencia I."/>
            <person name="Hainaut M."/>
            <person name="Kuo A."/>
            <person name="Kohler A."/>
            <person name="Murat C."/>
            <person name="Tang N."/>
            <person name="Roy S."/>
            <person name="Loubradou J."/>
            <person name="Henrissat B."/>
            <person name="Grigoriev I.V."/>
            <person name="Corradi N."/>
            <person name="Roux C."/>
            <person name="Martin F.M."/>
        </authorList>
    </citation>
    <scope>NUCLEOTIDE SEQUENCE [LARGE SCALE GENOMIC DNA]</scope>
    <source>
        <strain evidence="7 8">DAOM 194757</strain>
    </source>
</reference>
<dbReference type="GO" id="GO:0035999">
    <property type="term" value="P:tetrahydrofolate interconversion"/>
    <property type="evidence" value="ECO:0007669"/>
    <property type="project" value="TreeGrafter"/>
</dbReference>
<name>A0A397V0K2_9GLOM</name>
<keyword evidence="2" id="KW-0547">Nucleotide-binding</keyword>
<dbReference type="InterPro" id="IPR037171">
    <property type="entry name" value="NagB/RpiA_transferase-like"/>
</dbReference>
<dbReference type="Gene3D" id="3.40.50.10420">
    <property type="entry name" value="NagB/RpiA/CoA transferase-like"/>
    <property type="match status" value="1"/>
</dbReference>
<protein>
    <recommendedName>
        <fullName evidence="5">5-formyltetrahydrofolate cyclo-ligase</fullName>
        <ecNumber evidence="5">6.3.3.2</ecNumber>
    </recommendedName>
</protein>
<evidence type="ECO:0000313" key="7">
    <source>
        <dbReference type="EMBL" id="RIB16010.1"/>
    </source>
</evidence>
<dbReference type="OrthoDB" id="2404217at2759"/>
<dbReference type="PANTHER" id="PTHR23407:SF1">
    <property type="entry name" value="5-FORMYLTETRAHYDROFOLATE CYCLO-LIGASE"/>
    <property type="match status" value="1"/>
</dbReference>
<dbReference type="PANTHER" id="PTHR23407">
    <property type="entry name" value="ATPASE INHIBITOR/5-FORMYLTETRAHYDROFOLATE CYCLO-LIGASE"/>
    <property type="match status" value="1"/>
</dbReference>
<accession>A0A397V0K2</accession>
<dbReference type="InterPro" id="IPR024185">
    <property type="entry name" value="FTHF_cligase-like_sf"/>
</dbReference>
<dbReference type="InterPro" id="IPR002698">
    <property type="entry name" value="FTHF_cligase"/>
</dbReference>
<dbReference type="GO" id="GO:0030272">
    <property type="term" value="F:5-formyltetrahydrofolate cyclo-ligase activity"/>
    <property type="evidence" value="ECO:0007669"/>
    <property type="project" value="UniProtKB-EC"/>
</dbReference>
<dbReference type="GO" id="GO:0005739">
    <property type="term" value="C:mitochondrion"/>
    <property type="evidence" value="ECO:0007669"/>
    <property type="project" value="TreeGrafter"/>
</dbReference>
<comment type="caution">
    <text evidence="7">The sequence shown here is derived from an EMBL/GenBank/DDBJ whole genome shotgun (WGS) entry which is preliminary data.</text>
</comment>
<keyword evidence="8" id="KW-1185">Reference proteome</keyword>
<proteinExistence type="inferred from homology"/>
<keyword evidence="3" id="KW-0067">ATP-binding</keyword>
<comment type="catalytic activity">
    <reaction evidence="4">
        <text>(6S)-5-formyl-5,6,7,8-tetrahydrofolate + ATP = (6R)-5,10-methenyltetrahydrofolate + ADP + phosphate</text>
        <dbReference type="Rhea" id="RHEA:10488"/>
        <dbReference type="ChEBI" id="CHEBI:30616"/>
        <dbReference type="ChEBI" id="CHEBI:43474"/>
        <dbReference type="ChEBI" id="CHEBI:57455"/>
        <dbReference type="ChEBI" id="CHEBI:57457"/>
        <dbReference type="ChEBI" id="CHEBI:456216"/>
        <dbReference type="EC" id="6.3.3.2"/>
    </reaction>
</comment>
<organism evidence="7 8">
    <name type="scientific">Gigaspora rosea</name>
    <dbReference type="NCBI Taxonomy" id="44941"/>
    <lineage>
        <taxon>Eukaryota</taxon>
        <taxon>Fungi</taxon>
        <taxon>Fungi incertae sedis</taxon>
        <taxon>Mucoromycota</taxon>
        <taxon>Glomeromycotina</taxon>
        <taxon>Glomeromycetes</taxon>
        <taxon>Diversisporales</taxon>
        <taxon>Gigasporaceae</taxon>
        <taxon>Gigaspora</taxon>
    </lineage>
</organism>
<dbReference type="EC" id="6.3.3.2" evidence="5"/>
<sequence>MGQEIVNWKIVFKNDKRTKSIKQFWDFHDVGRTAEEKSRAEAPQQQYARSTTTNLLEKFLDEKKKSREDNSEDGVHVDNGEFPNSRTLETMTDAENPFFVSGHDSDDATDNQDELVPLKNTRKRLFSEISNGLPLSHIMSVMEKYRAKSTTSKYDLAQNFILDLTPGSRIEKEFEPVVQLDPCICFHKNFPMCCRNRKGNFFTGISVKHTCYVPQMVKLESLNDYSSLKVNKWNIPEPDHDQNRDIGLAFELNRNRLDHGKGYYDKYLTKYRQWTKPPIANSLNKKIDENF</sequence>